<evidence type="ECO:0000259" key="1">
    <source>
        <dbReference type="Pfam" id="PF02371"/>
    </source>
</evidence>
<dbReference type="Proteomes" id="UP000307602">
    <property type="component" value="Unassembled WGS sequence"/>
</dbReference>
<evidence type="ECO:0000313" key="2">
    <source>
        <dbReference type="EMBL" id="TGV03404.1"/>
    </source>
</evidence>
<dbReference type="RefSeq" id="WP_135876458.1">
    <property type="nucleotide sequence ID" value="NZ_SRSO01000007.1"/>
</dbReference>
<dbReference type="Pfam" id="PF02371">
    <property type="entry name" value="Transposase_20"/>
    <property type="match status" value="1"/>
</dbReference>
<dbReference type="EMBL" id="SRSO01000007">
    <property type="protein sequence ID" value="TGV03404.1"/>
    <property type="molecule type" value="Genomic_DNA"/>
</dbReference>
<dbReference type="InterPro" id="IPR003346">
    <property type="entry name" value="Transposase_20"/>
</dbReference>
<gene>
    <name evidence="2" type="ORF">EM932_06950</name>
</gene>
<evidence type="ECO:0000313" key="3">
    <source>
        <dbReference type="Proteomes" id="UP000307602"/>
    </source>
</evidence>
<dbReference type="PANTHER" id="PTHR33055">
    <property type="entry name" value="TRANSPOSASE FOR INSERTION SEQUENCE ELEMENT IS1111A"/>
    <property type="match status" value="1"/>
</dbReference>
<accession>A0A4V3P501</accession>
<dbReference type="PANTHER" id="PTHR33055:SF3">
    <property type="entry name" value="PUTATIVE TRANSPOSASE FOR IS117-RELATED"/>
    <property type="match status" value="1"/>
</dbReference>
<dbReference type="GO" id="GO:0004803">
    <property type="term" value="F:transposase activity"/>
    <property type="evidence" value="ECO:0007669"/>
    <property type="project" value="InterPro"/>
</dbReference>
<proteinExistence type="predicted"/>
<organism evidence="2 3">
    <name type="scientific">Flavivirga rizhaonensis</name>
    <dbReference type="NCBI Taxonomy" id="2559571"/>
    <lineage>
        <taxon>Bacteria</taxon>
        <taxon>Pseudomonadati</taxon>
        <taxon>Bacteroidota</taxon>
        <taxon>Flavobacteriia</taxon>
        <taxon>Flavobacteriales</taxon>
        <taxon>Flavobacteriaceae</taxon>
        <taxon>Flavivirga</taxon>
    </lineage>
</organism>
<sequence length="87" mass="10057">MLPSCSSGSSVQKRSRVHHIANKTMKKQLHMCALSAVRHDPELKIYYERKANEGKNKMLVLNNVRNKLVLRVCAVIKRQKPYQKRVA</sequence>
<dbReference type="GO" id="GO:0003677">
    <property type="term" value="F:DNA binding"/>
    <property type="evidence" value="ECO:0007669"/>
    <property type="project" value="InterPro"/>
</dbReference>
<dbReference type="AlphaFoldDB" id="A0A4V3P501"/>
<keyword evidence="3" id="KW-1185">Reference proteome</keyword>
<reference evidence="2 3" key="1">
    <citation type="submission" date="2019-04" db="EMBL/GenBank/DDBJ databases">
        <authorList>
            <person name="Liu A."/>
        </authorList>
    </citation>
    <scope>NUCLEOTIDE SEQUENCE [LARGE SCALE GENOMIC DNA]</scope>
    <source>
        <strain evidence="2 3">RZ03</strain>
    </source>
</reference>
<name>A0A4V3P501_9FLAO</name>
<protein>
    <recommendedName>
        <fullName evidence="1">Transposase IS116/IS110/IS902 C-terminal domain-containing protein</fullName>
    </recommendedName>
</protein>
<comment type="caution">
    <text evidence="2">The sequence shown here is derived from an EMBL/GenBank/DDBJ whole genome shotgun (WGS) entry which is preliminary data.</text>
</comment>
<feature type="domain" description="Transposase IS116/IS110/IS902 C-terminal" evidence="1">
    <location>
        <begin position="6"/>
        <end position="48"/>
    </location>
</feature>
<dbReference type="GO" id="GO:0006313">
    <property type="term" value="P:DNA transposition"/>
    <property type="evidence" value="ECO:0007669"/>
    <property type="project" value="InterPro"/>
</dbReference>
<dbReference type="OrthoDB" id="964423at2"/>
<dbReference type="InterPro" id="IPR047650">
    <property type="entry name" value="Transpos_IS110"/>
</dbReference>